<feature type="transmembrane region" description="Helical" evidence="7">
    <location>
        <begin position="287"/>
        <end position="307"/>
    </location>
</feature>
<dbReference type="Pfam" id="PF02518">
    <property type="entry name" value="HATPase_c"/>
    <property type="match status" value="1"/>
</dbReference>
<feature type="transmembrane region" description="Helical" evidence="7">
    <location>
        <begin position="261"/>
        <end position="281"/>
    </location>
</feature>
<feature type="transmembrane region" description="Helical" evidence="7">
    <location>
        <begin position="168"/>
        <end position="188"/>
    </location>
</feature>
<dbReference type="AlphaFoldDB" id="A0A3N4MA99"/>
<dbReference type="Pfam" id="PF07696">
    <property type="entry name" value="7TMR-DISMED2"/>
    <property type="match status" value="1"/>
</dbReference>
<feature type="transmembrane region" description="Helical" evidence="7">
    <location>
        <begin position="344"/>
        <end position="364"/>
    </location>
</feature>
<evidence type="ECO:0000256" key="3">
    <source>
        <dbReference type="ARBA" id="ARBA00022553"/>
    </source>
</evidence>
<dbReference type="EMBL" id="RMBX01000014">
    <property type="protein sequence ID" value="RPD38616.1"/>
    <property type="molecule type" value="Genomic_DNA"/>
</dbReference>
<dbReference type="Gene3D" id="1.10.287.130">
    <property type="match status" value="1"/>
</dbReference>
<evidence type="ECO:0000259" key="8">
    <source>
        <dbReference type="PROSITE" id="PS50109"/>
    </source>
</evidence>
<dbReference type="CDD" id="cd00082">
    <property type="entry name" value="HisKA"/>
    <property type="match status" value="1"/>
</dbReference>
<dbReference type="SUPFAM" id="SSF55874">
    <property type="entry name" value="ATPase domain of HSP90 chaperone/DNA topoisomerase II/histidine kinase"/>
    <property type="match status" value="1"/>
</dbReference>
<evidence type="ECO:0000256" key="1">
    <source>
        <dbReference type="ARBA" id="ARBA00000085"/>
    </source>
</evidence>
<dbReference type="InterPro" id="IPR004358">
    <property type="entry name" value="Sig_transdc_His_kin-like_C"/>
</dbReference>
<dbReference type="Pfam" id="PF07695">
    <property type="entry name" value="7TMR-DISM_7TM"/>
    <property type="match status" value="1"/>
</dbReference>
<dbReference type="InterPro" id="IPR011622">
    <property type="entry name" value="7TMR_DISM_rcpt_extracell_dom2"/>
</dbReference>
<keyword evidence="3" id="KW-0597">Phosphoprotein</keyword>
<dbReference type="PANTHER" id="PTHR43711:SF1">
    <property type="entry name" value="HISTIDINE KINASE 1"/>
    <property type="match status" value="1"/>
</dbReference>
<proteinExistence type="predicted"/>
<evidence type="ECO:0000313" key="10">
    <source>
        <dbReference type="Proteomes" id="UP000279089"/>
    </source>
</evidence>
<keyword evidence="5" id="KW-0418">Kinase</keyword>
<dbReference type="PRINTS" id="PR00344">
    <property type="entry name" value="BCTRLSENSOR"/>
</dbReference>
<feature type="domain" description="Histidine kinase" evidence="8">
    <location>
        <begin position="424"/>
        <end position="640"/>
    </location>
</feature>
<dbReference type="Proteomes" id="UP000279089">
    <property type="component" value="Unassembled WGS sequence"/>
</dbReference>
<keyword evidence="7" id="KW-0472">Membrane</keyword>
<keyword evidence="10" id="KW-1185">Reference proteome</keyword>
<dbReference type="PANTHER" id="PTHR43711">
    <property type="entry name" value="TWO-COMPONENT HISTIDINE KINASE"/>
    <property type="match status" value="1"/>
</dbReference>
<feature type="transmembrane region" description="Helical" evidence="7">
    <location>
        <begin position="193"/>
        <end position="211"/>
    </location>
</feature>
<dbReference type="EC" id="2.7.13.3" evidence="2"/>
<dbReference type="InterPro" id="IPR003661">
    <property type="entry name" value="HisK_dim/P_dom"/>
</dbReference>
<dbReference type="PROSITE" id="PS50109">
    <property type="entry name" value="HIS_KIN"/>
    <property type="match status" value="1"/>
</dbReference>
<keyword evidence="7" id="KW-1133">Transmembrane helix</keyword>
<dbReference type="Gene3D" id="2.60.40.2380">
    <property type="match status" value="1"/>
</dbReference>
<dbReference type="Gene3D" id="3.30.565.10">
    <property type="entry name" value="Histidine kinase-like ATPase, C-terminal domain"/>
    <property type="match status" value="1"/>
</dbReference>
<feature type="transmembrane region" description="Helical" evidence="7">
    <location>
        <begin position="314"/>
        <end position="338"/>
    </location>
</feature>
<comment type="caution">
    <text evidence="9">The sequence shown here is derived from an EMBL/GenBank/DDBJ whole genome shotgun (WGS) entry which is preliminary data.</text>
</comment>
<dbReference type="Pfam" id="PF00512">
    <property type="entry name" value="HisKA"/>
    <property type="match status" value="1"/>
</dbReference>
<dbReference type="SMART" id="SM00388">
    <property type="entry name" value="HisKA"/>
    <property type="match status" value="1"/>
</dbReference>
<gene>
    <name evidence="9" type="ORF">EG028_23150</name>
</gene>
<evidence type="ECO:0000256" key="5">
    <source>
        <dbReference type="ARBA" id="ARBA00022777"/>
    </source>
</evidence>
<evidence type="ECO:0000256" key="6">
    <source>
        <dbReference type="ARBA" id="ARBA00023012"/>
    </source>
</evidence>
<dbReference type="InterPro" id="IPR050736">
    <property type="entry name" value="Sensor_HK_Regulatory"/>
</dbReference>
<reference evidence="10" key="1">
    <citation type="submission" date="2018-11" db="EMBL/GenBank/DDBJ databases">
        <title>Chitinophaga lutea sp.nov., isolate from arsenic contaminated soil.</title>
        <authorList>
            <person name="Zong Y."/>
        </authorList>
    </citation>
    <scope>NUCLEOTIDE SEQUENCE [LARGE SCALE GENOMIC DNA]</scope>
    <source>
        <strain evidence="10">YLT18</strain>
    </source>
</reference>
<accession>A0A3N4MA99</accession>
<dbReference type="InterPro" id="IPR036890">
    <property type="entry name" value="HATPase_C_sf"/>
</dbReference>
<name>A0A3N4MA99_9BACT</name>
<dbReference type="GO" id="GO:0000155">
    <property type="term" value="F:phosphorelay sensor kinase activity"/>
    <property type="evidence" value="ECO:0007669"/>
    <property type="project" value="InterPro"/>
</dbReference>
<keyword evidence="7" id="KW-0812">Transmembrane</keyword>
<dbReference type="SMART" id="SM00387">
    <property type="entry name" value="HATPase_c"/>
    <property type="match status" value="1"/>
</dbReference>
<evidence type="ECO:0000256" key="2">
    <source>
        <dbReference type="ARBA" id="ARBA00012438"/>
    </source>
</evidence>
<dbReference type="InterPro" id="IPR011623">
    <property type="entry name" value="7TMR_DISM_rcpt_extracell_dom1"/>
</dbReference>
<keyword evidence="6" id="KW-0902">Two-component regulatory system</keyword>
<evidence type="ECO:0000256" key="4">
    <source>
        <dbReference type="ARBA" id="ARBA00022679"/>
    </source>
</evidence>
<protein>
    <recommendedName>
        <fullName evidence="2">histidine kinase</fullName>
        <ecNumber evidence="2">2.7.13.3</ecNumber>
    </recommendedName>
</protein>
<sequence length="644" mass="72565">MLPAQNVNVLSSDRPYVRIAQTSGWLVDPTAMLTFQQVRQQAYGSLFQPVKHEMGAFGITSSAVWIHGRVSNNATNVTYLLIEFSNIDSLSLYYEHEGQLHTVQSGSMQYKPNTFHFHGFTFELPANDGLPVDFWLRARTGNALIVPLAVATAEGIPTALAGMYVVELIYLGVVLALFFYNLLLFIWIRDKAYLWYLGYLISLAGFNLLYLRGFHYSLSPSAALFFNQYGIGMAAISYMFTIGFSILFLQSKKYAPLQTRILRVIFWLLWVPVFCLAFGWREPAIRINELCSFCIPILFIWMAIRAIRRGYKPALYFIIAWSTLLVCILLFVTTNIGVLPYGHWSFHILPIGSAVEMVLLSLALGHRYALLKKETIDMQAAHLQYAITQKDLLEDKVNLRTQELAKMMQHLRESNTVKDKLLGIISHDLRTPLGTLSGLLELLEMKALTPQEIKEFAQMARQHIKHINSTMHNMLNWSLSQMNRIETRPVKVELAQLFQLITDTYRFSAGQKNIKLEASVPPGAVVYADDHQLELIVRNLLDNAIKFTPRGGTVSLGARDAGNKVELFVTDSGNGLTSEAVYKILYGNKLYSTDGTANEKGTGLGLWLCKEFVVNNGGELRINSIPGQGSTFYFQLPKEPPAVF</sequence>
<dbReference type="OrthoDB" id="9806995at2"/>
<evidence type="ECO:0000313" key="9">
    <source>
        <dbReference type="EMBL" id="RPD38616.1"/>
    </source>
</evidence>
<dbReference type="InterPro" id="IPR005467">
    <property type="entry name" value="His_kinase_dom"/>
</dbReference>
<dbReference type="InterPro" id="IPR003594">
    <property type="entry name" value="HATPase_dom"/>
</dbReference>
<dbReference type="InterPro" id="IPR036097">
    <property type="entry name" value="HisK_dim/P_sf"/>
</dbReference>
<comment type="catalytic activity">
    <reaction evidence="1">
        <text>ATP + protein L-histidine = ADP + protein N-phospho-L-histidine.</text>
        <dbReference type="EC" id="2.7.13.3"/>
    </reaction>
</comment>
<keyword evidence="4" id="KW-0808">Transferase</keyword>
<organism evidence="9 10">
    <name type="scientific">Chitinophaga barathri</name>
    <dbReference type="NCBI Taxonomy" id="1647451"/>
    <lineage>
        <taxon>Bacteria</taxon>
        <taxon>Pseudomonadati</taxon>
        <taxon>Bacteroidota</taxon>
        <taxon>Chitinophagia</taxon>
        <taxon>Chitinophagales</taxon>
        <taxon>Chitinophagaceae</taxon>
        <taxon>Chitinophaga</taxon>
    </lineage>
</organism>
<dbReference type="SUPFAM" id="SSF47384">
    <property type="entry name" value="Homodimeric domain of signal transducing histidine kinase"/>
    <property type="match status" value="1"/>
</dbReference>
<feature type="transmembrane region" description="Helical" evidence="7">
    <location>
        <begin position="231"/>
        <end position="249"/>
    </location>
</feature>
<evidence type="ECO:0000256" key="7">
    <source>
        <dbReference type="SAM" id="Phobius"/>
    </source>
</evidence>